<dbReference type="InterPro" id="IPR037439">
    <property type="entry name" value="Branching_enzy"/>
</dbReference>
<feature type="active site" description="Proton donor" evidence="10">
    <location>
        <position position="426"/>
    </location>
</feature>
<dbReference type="InterPro" id="IPR013780">
    <property type="entry name" value="Glyco_hydro_b"/>
</dbReference>
<dbReference type="Pfam" id="PF02806">
    <property type="entry name" value="Alpha-amylase_C"/>
    <property type="match status" value="1"/>
</dbReference>
<keyword evidence="6 10" id="KW-0328">Glycosyltransferase</keyword>
<dbReference type="Pfam" id="PF02922">
    <property type="entry name" value="CBM_48"/>
    <property type="match status" value="1"/>
</dbReference>
<dbReference type="Gene3D" id="2.60.40.10">
    <property type="entry name" value="Immunoglobulins"/>
    <property type="match status" value="1"/>
</dbReference>
<dbReference type="Pfam" id="PF00128">
    <property type="entry name" value="Alpha-amylase"/>
    <property type="match status" value="1"/>
</dbReference>
<evidence type="ECO:0000313" key="12">
    <source>
        <dbReference type="EMBL" id="MFD2866227.1"/>
    </source>
</evidence>
<protein>
    <recommendedName>
        <fullName evidence="10">1,4-alpha-glucan branching enzyme GlgB</fullName>
        <ecNumber evidence="10">2.4.1.18</ecNumber>
    </recommendedName>
    <alternativeName>
        <fullName evidence="10">1,4-alpha-D-glucan:1,4-alpha-D-glucan 6-glucosyl-transferase</fullName>
    </alternativeName>
    <alternativeName>
        <fullName evidence="10">Alpha-(1-&gt;4)-glucan branching enzyme</fullName>
    </alternativeName>
    <alternativeName>
        <fullName evidence="10">Glycogen branching enzyme</fullName>
        <shortName evidence="10">BE</shortName>
    </alternativeName>
</protein>
<comment type="pathway">
    <text evidence="3 10">Glycan biosynthesis; glycogen biosynthesis.</text>
</comment>
<keyword evidence="9 10" id="KW-0119">Carbohydrate metabolism</keyword>
<dbReference type="SUPFAM" id="SSF81296">
    <property type="entry name" value="E set domains"/>
    <property type="match status" value="1"/>
</dbReference>
<comment type="similarity">
    <text evidence="4 10">Belongs to the glycosyl hydrolase 13 family. GlgB subfamily.</text>
</comment>
<comment type="caution">
    <text evidence="12">The sequence shown here is derived from an EMBL/GenBank/DDBJ whole genome shotgun (WGS) entry which is preliminary data.</text>
</comment>
<accession>A0ABW5XSL4</accession>
<dbReference type="SMART" id="SM00642">
    <property type="entry name" value="Aamy"/>
    <property type="match status" value="1"/>
</dbReference>
<organism evidence="12 13">
    <name type="scientific">Mucilaginibacter antarcticus</name>
    <dbReference type="NCBI Taxonomy" id="1855725"/>
    <lineage>
        <taxon>Bacteria</taxon>
        <taxon>Pseudomonadati</taxon>
        <taxon>Bacteroidota</taxon>
        <taxon>Sphingobacteriia</taxon>
        <taxon>Sphingobacteriales</taxon>
        <taxon>Sphingobacteriaceae</taxon>
        <taxon>Mucilaginibacter</taxon>
    </lineage>
</organism>
<feature type="active site" description="Nucleophile" evidence="10">
    <location>
        <position position="373"/>
    </location>
</feature>
<evidence type="ECO:0000256" key="10">
    <source>
        <dbReference type="HAMAP-Rule" id="MF_00685"/>
    </source>
</evidence>
<evidence type="ECO:0000256" key="7">
    <source>
        <dbReference type="ARBA" id="ARBA00022679"/>
    </source>
</evidence>
<dbReference type="PIRSF" id="PIRSF000463">
    <property type="entry name" value="GlgB"/>
    <property type="match status" value="1"/>
</dbReference>
<evidence type="ECO:0000256" key="9">
    <source>
        <dbReference type="ARBA" id="ARBA00023277"/>
    </source>
</evidence>
<dbReference type="RefSeq" id="WP_377129677.1">
    <property type="nucleotide sequence ID" value="NZ_JBHUON010000023.1"/>
</dbReference>
<comment type="catalytic activity">
    <reaction evidence="1 10">
        <text>Transfers a segment of a (1-&gt;4)-alpha-D-glucan chain to a primary hydroxy group in a similar glucan chain.</text>
        <dbReference type="EC" id="2.4.1.18"/>
    </reaction>
</comment>
<dbReference type="InterPro" id="IPR006047">
    <property type="entry name" value="GH13_cat_dom"/>
</dbReference>
<dbReference type="EC" id="2.4.1.18" evidence="10"/>
<evidence type="ECO:0000256" key="8">
    <source>
        <dbReference type="ARBA" id="ARBA00023056"/>
    </source>
</evidence>
<evidence type="ECO:0000256" key="1">
    <source>
        <dbReference type="ARBA" id="ARBA00000826"/>
    </source>
</evidence>
<evidence type="ECO:0000313" key="13">
    <source>
        <dbReference type="Proteomes" id="UP001597601"/>
    </source>
</evidence>
<dbReference type="EMBL" id="JBHUON010000023">
    <property type="protein sequence ID" value="MFD2866227.1"/>
    <property type="molecule type" value="Genomic_DNA"/>
</dbReference>
<dbReference type="PANTHER" id="PTHR43651:SF3">
    <property type="entry name" value="1,4-ALPHA-GLUCAN-BRANCHING ENZYME"/>
    <property type="match status" value="1"/>
</dbReference>
<keyword evidence="5 10" id="KW-0321">Glycogen metabolism</keyword>
<dbReference type="NCBIfam" id="NF008967">
    <property type="entry name" value="PRK12313.1"/>
    <property type="match status" value="1"/>
</dbReference>
<evidence type="ECO:0000259" key="11">
    <source>
        <dbReference type="SMART" id="SM00642"/>
    </source>
</evidence>
<dbReference type="NCBIfam" id="TIGR01515">
    <property type="entry name" value="branching_enzym"/>
    <property type="match status" value="1"/>
</dbReference>
<dbReference type="Gene3D" id="3.20.20.80">
    <property type="entry name" value="Glycosidases"/>
    <property type="match status" value="1"/>
</dbReference>
<dbReference type="SUPFAM" id="SSF51445">
    <property type="entry name" value="(Trans)glycosidases"/>
    <property type="match status" value="1"/>
</dbReference>
<sequence length="694" mass="79383">MAKKTTTIPESADATSVKVTKTKIAKSKPEATTPKATKATAAVRKVGAPISDLSISDQFKAVIPYSRFTDFDIALFQSGKHYKLYEKLGSHVVQHNSVIGTYFAVWAPNAHYVSVIANFNGWNNASHPLYIRWDGSGIWEGFIPNVGVGEVYKYFINSSTGEDLEKSDPFALRWEVPPRTGSIVADTFYKWDDSKWMSTRYQHNALDKPYSVYEVHLGSWARDFEKPDEFYTYEQLADILVPYVKHMGFTHVEFMPIAEHPYYPSWGYQVSGYYAASSRYGTPQQLMLLIERFHQEGIGVILDWVPSHFPGDAMALYNFDGTHLYEHEDMRKGFHPDWKSYIFNYGRNEVRAFLISNALFWLDRYHVDGLRVDAVASMLYLDYSRKVGEWEPNIYGGNENLEAIAFLKEFNEAVYAHFPDVQTIAEESTSFSGVSRPVFAGGLGFGMKWMMGWMHDTIKYFGEDPINRKYHHNQLTFSLIYAFTENFMLPFSHDEVVYGKGSMLRKMPGDEWQQFANLRLVYSYMFMHPGAKLLFMGSEFGQGEEWNYQTAMPWHVTEYPNHKGISETVRALNEVYKSEPALYEKAFSPEGFEWIDGGNANDSVVVFVRKGHDAKNDLVVVLNMTPVSRTNYRVGVPAGGNWQEIFNSDKQEYWGSGISNEKVIQSDLVNWHGKDNSIRITLSPLAAAVFKRVN</sequence>
<keyword evidence="7 10" id="KW-0808">Transferase</keyword>
<dbReference type="HAMAP" id="MF_00685">
    <property type="entry name" value="GlgB"/>
    <property type="match status" value="1"/>
</dbReference>
<dbReference type="CDD" id="cd02855">
    <property type="entry name" value="E_set_GBE_prok_N"/>
    <property type="match status" value="1"/>
</dbReference>
<evidence type="ECO:0000256" key="5">
    <source>
        <dbReference type="ARBA" id="ARBA00022600"/>
    </source>
</evidence>
<dbReference type="Proteomes" id="UP001597601">
    <property type="component" value="Unassembled WGS sequence"/>
</dbReference>
<dbReference type="Gene3D" id="2.60.40.1180">
    <property type="entry name" value="Golgi alpha-mannosidase II"/>
    <property type="match status" value="1"/>
</dbReference>
<dbReference type="CDD" id="cd11322">
    <property type="entry name" value="AmyAc_Glg_BE"/>
    <property type="match status" value="1"/>
</dbReference>
<dbReference type="InterPro" id="IPR004193">
    <property type="entry name" value="Glyco_hydro_13_N"/>
</dbReference>
<evidence type="ECO:0000256" key="2">
    <source>
        <dbReference type="ARBA" id="ARBA00002953"/>
    </source>
</evidence>
<dbReference type="InterPro" id="IPR006048">
    <property type="entry name" value="A-amylase/branching_C"/>
</dbReference>
<dbReference type="InterPro" id="IPR044143">
    <property type="entry name" value="GlgB_N_E_set_prok"/>
</dbReference>
<dbReference type="SUPFAM" id="SSF51011">
    <property type="entry name" value="Glycosyl hydrolase domain"/>
    <property type="match status" value="1"/>
</dbReference>
<gene>
    <name evidence="10 12" type="primary">glgB</name>
    <name evidence="12" type="ORF">ACFSYC_16135</name>
</gene>
<comment type="subunit">
    <text evidence="10">Monomer.</text>
</comment>
<dbReference type="NCBIfam" id="NF003811">
    <property type="entry name" value="PRK05402.1"/>
    <property type="match status" value="1"/>
</dbReference>
<reference evidence="13" key="1">
    <citation type="journal article" date="2019" name="Int. J. Syst. Evol. Microbiol.">
        <title>The Global Catalogue of Microorganisms (GCM) 10K type strain sequencing project: providing services to taxonomists for standard genome sequencing and annotation.</title>
        <authorList>
            <consortium name="The Broad Institute Genomics Platform"/>
            <consortium name="The Broad Institute Genome Sequencing Center for Infectious Disease"/>
            <person name="Wu L."/>
            <person name="Ma J."/>
        </authorList>
    </citation>
    <scope>NUCLEOTIDE SEQUENCE [LARGE SCALE GENOMIC DNA]</scope>
    <source>
        <strain evidence="13">KCTC 52232</strain>
    </source>
</reference>
<dbReference type="PANTHER" id="PTHR43651">
    <property type="entry name" value="1,4-ALPHA-GLUCAN-BRANCHING ENZYME"/>
    <property type="match status" value="1"/>
</dbReference>
<evidence type="ECO:0000256" key="6">
    <source>
        <dbReference type="ARBA" id="ARBA00022676"/>
    </source>
</evidence>
<keyword evidence="13" id="KW-1185">Reference proteome</keyword>
<dbReference type="InterPro" id="IPR017853">
    <property type="entry name" value="GH"/>
</dbReference>
<name>A0ABW5XSL4_9SPHI</name>
<dbReference type="InterPro" id="IPR006407">
    <property type="entry name" value="GlgB"/>
</dbReference>
<feature type="domain" description="Glycosyl hydrolase family 13 catalytic" evidence="11">
    <location>
        <begin position="214"/>
        <end position="570"/>
    </location>
</feature>
<dbReference type="InterPro" id="IPR013783">
    <property type="entry name" value="Ig-like_fold"/>
</dbReference>
<evidence type="ECO:0000256" key="3">
    <source>
        <dbReference type="ARBA" id="ARBA00004964"/>
    </source>
</evidence>
<proteinExistence type="inferred from homology"/>
<comment type="function">
    <text evidence="2 10">Catalyzes the formation of the alpha-1,6-glucosidic linkages in glycogen by scission of a 1,4-alpha-linked oligosaccharide from growing alpha-1,4-glucan chains and the subsequent attachment of the oligosaccharide to the alpha-1,6 position.</text>
</comment>
<evidence type="ECO:0000256" key="4">
    <source>
        <dbReference type="ARBA" id="ARBA00009000"/>
    </source>
</evidence>
<dbReference type="InterPro" id="IPR014756">
    <property type="entry name" value="Ig_E-set"/>
</dbReference>
<keyword evidence="8 10" id="KW-0320">Glycogen biosynthesis</keyword>